<dbReference type="SUPFAM" id="SSF46785">
    <property type="entry name" value="Winged helix' DNA-binding domain"/>
    <property type="match status" value="1"/>
</dbReference>
<dbReference type="InterPro" id="IPR036388">
    <property type="entry name" value="WH-like_DNA-bd_sf"/>
</dbReference>
<dbReference type="PANTHER" id="PTHR33221:SF5">
    <property type="entry name" value="HTH-TYPE TRANSCRIPTIONAL REGULATOR ISCR"/>
    <property type="match status" value="1"/>
</dbReference>
<reference evidence="2 3" key="1">
    <citation type="submission" date="2023-03" db="EMBL/GenBank/DDBJ databases">
        <title>Host association and intracellularity evolved multiple times independently in the Rickettsiales.</title>
        <authorList>
            <person name="Castelli M."/>
            <person name="Nardi T."/>
            <person name="Gammuto L."/>
            <person name="Bellinzona G."/>
            <person name="Sabaneyeva E."/>
            <person name="Potekhin A."/>
            <person name="Serra V."/>
            <person name="Petroni G."/>
            <person name="Sassera D."/>
        </authorList>
    </citation>
    <scope>NUCLEOTIDE SEQUENCE [LARGE SCALE GENOMIC DNA]</scope>
    <source>
        <strain evidence="2 3">Sr 2-6</strain>
    </source>
</reference>
<dbReference type="EMBL" id="JARJFB010000009">
    <property type="protein sequence ID" value="MEA0970287.1"/>
    <property type="molecule type" value="Genomic_DNA"/>
</dbReference>
<comment type="caution">
    <text evidence="2">The sequence shown here is derived from an EMBL/GenBank/DDBJ whole genome shotgun (WGS) entry which is preliminary data.</text>
</comment>
<dbReference type="NCBIfam" id="TIGR00738">
    <property type="entry name" value="rrf2_super"/>
    <property type="match status" value="1"/>
</dbReference>
<name>A0ABU5NAU0_9RICK</name>
<evidence type="ECO:0000313" key="3">
    <source>
        <dbReference type="Proteomes" id="UP001291687"/>
    </source>
</evidence>
<evidence type="ECO:0000313" key="2">
    <source>
        <dbReference type="EMBL" id="MEA0970287.1"/>
    </source>
</evidence>
<sequence length="137" mass="15354">MMLTTKSRYAVMAVIEVATNKTGLPMKLSDISANQDIPLNYLEQIFLKLKKADIVKSVKGPGGGYQLTNTTDQITIENIIDAVDENLKMTRCSKDKNCRKNGINCQTHDLWKGLSKRIRDYFANISIADIMNGELKV</sequence>
<dbReference type="PROSITE" id="PS51197">
    <property type="entry name" value="HTH_RRF2_2"/>
    <property type="match status" value="1"/>
</dbReference>
<gene>
    <name evidence="2" type="ORF">Megvenef_00245</name>
</gene>
<proteinExistence type="predicted"/>
<dbReference type="Proteomes" id="UP001291687">
    <property type="component" value="Unassembled WGS sequence"/>
</dbReference>
<keyword evidence="1" id="KW-0238">DNA-binding</keyword>
<protein>
    <submittedName>
        <fullName evidence="2">HTH-type transcriptional regulator IscR</fullName>
    </submittedName>
</protein>
<organism evidence="2 3">
    <name type="scientific">Candidatus Megaera venefica</name>
    <dbReference type="NCBI Taxonomy" id="2055910"/>
    <lineage>
        <taxon>Bacteria</taxon>
        <taxon>Pseudomonadati</taxon>
        <taxon>Pseudomonadota</taxon>
        <taxon>Alphaproteobacteria</taxon>
        <taxon>Rickettsiales</taxon>
        <taxon>Rickettsiaceae</taxon>
        <taxon>Candidatus Megaera</taxon>
    </lineage>
</organism>
<dbReference type="InterPro" id="IPR036390">
    <property type="entry name" value="WH_DNA-bd_sf"/>
</dbReference>
<dbReference type="InterPro" id="IPR000944">
    <property type="entry name" value="Tscrpt_reg_Rrf2"/>
</dbReference>
<keyword evidence="3" id="KW-1185">Reference proteome</keyword>
<dbReference type="RefSeq" id="WP_322776188.1">
    <property type="nucleotide sequence ID" value="NZ_JARJFB010000009.1"/>
</dbReference>
<dbReference type="Gene3D" id="1.10.10.10">
    <property type="entry name" value="Winged helix-like DNA-binding domain superfamily/Winged helix DNA-binding domain"/>
    <property type="match status" value="1"/>
</dbReference>
<dbReference type="PANTHER" id="PTHR33221">
    <property type="entry name" value="WINGED HELIX-TURN-HELIX TRANSCRIPTIONAL REGULATOR, RRF2 FAMILY"/>
    <property type="match status" value="1"/>
</dbReference>
<evidence type="ECO:0000256" key="1">
    <source>
        <dbReference type="ARBA" id="ARBA00023125"/>
    </source>
</evidence>
<dbReference type="Pfam" id="PF02082">
    <property type="entry name" value="Rrf2"/>
    <property type="match status" value="1"/>
</dbReference>
<accession>A0ABU5NAU0</accession>